<feature type="chain" id="PRO_5046460558" description="alpha-galactosidase" evidence="4">
    <location>
        <begin position="20"/>
        <end position="394"/>
    </location>
</feature>
<proteinExistence type="predicted"/>
<feature type="region of interest" description="Disordered" evidence="3">
    <location>
        <begin position="309"/>
        <end position="333"/>
    </location>
</feature>
<comment type="catalytic activity">
    <reaction evidence="1">
        <text>Hydrolysis of terminal, non-reducing alpha-D-galactose residues in alpha-D-galactosides, including galactose oligosaccharides, galactomannans and galactolipids.</text>
        <dbReference type="EC" id="3.2.1.22"/>
    </reaction>
</comment>
<accession>A0ABR3XDY2</accession>
<evidence type="ECO:0000259" key="5">
    <source>
        <dbReference type="Pfam" id="PF03537"/>
    </source>
</evidence>
<feature type="region of interest" description="Disordered" evidence="3">
    <location>
        <begin position="33"/>
        <end position="73"/>
    </location>
</feature>
<evidence type="ECO:0000256" key="1">
    <source>
        <dbReference type="ARBA" id="ARBA00001255"/>
    </source>
</evidence>
<evidence type="ECO:0000313" key="6">
    <source>
        <dbReference type="EMBL" id="KAL1873956.1"/>
    </source>
</evidence>
<sequence>MPSFAATVLFFPLLGLCGAKCIPATKPSGVATPPVASAPAVSAPATSTPVTSPPAANESSSVPAVSQNATSGAQIPGGFEPGVKWQINIQNPVDPRAGMQPADAKVIDVDLFHASMDPTLIPTLHAAGVTVLCYFNLGAVQTTDCDWSSWNNDGLMKGQVVENYSQEKYVDVTDPTVLELHKARIDLAHTIGCDGLDPDNIDTYELSADESIGKQITQEDMINFLSTLAEYAHSKTTTAGHSLMIGQKNAVGITEQVHEFMDFAISENCVGSINPGSNRGAPDEFCTVFQKYYADNGKPAFDIEYPSSLASGGSSSKSRRDASDTDGSEAGCAAGTSEADMTAYCTSQASSTGISRILKLDNDNYGLNGCTQYCDETASFIMTTYASNDTNSCG</sequence>
<dbReference type="PANTHER" id="PTHR35273:SF2">
    <property type="entry name" value="ALPHA-GALACTOSIDASE"/>
    <property type="match status" value="1"/>
</dbReference>
<name>A0ABR3XDY2_9PEZI</name>
<feature type="compositionally biased region" description="Polar residues" evidence="3">
    <location>
        <begin position="57"/>
        <end position="73"/>
    </location>
</feature>
<dbReference type="Pfam" id="PF03537">
    <property type="entry name" value="Glyco_hydro_114"/>
    <property type="match status" value="1"/>
</dbReference>
<keyword evidence="7" id="KW-1185">Reference proteome</keyword>
<dbReference type="Proteomes" id="UP001583177">
    <property type="component" value="Unassembled WGS sequence"/>
</dbReference>
<dbReference type="PANTHER" id="PTHR35273">
    <property type="entry name" value="ALPHA-1,4 POLYGALACTOSAMINIDASE, PUTATIVE (AFU_ORTHOLOGUE AFUA_3G07890)-RELATED"/>
    <property type="match status" value="1"/>
</dbReference>
<dbReference type="InterPro" id="IPR004352">
    <property type="entry name" value="GH114_TIM-barrel"/>
</dbReference>
<keyword evidence="4" id="KW-0732">Signal</keyword>
<dbReference type="Gene3D" id="3.20.20.70">
    <property type="entry name" value="Aldolase class I"/>
    <property type="match status" value="1"/>
</dbReference>
<dbReference type="InterPro" id="IPR013785">
    <property type="entry name" value="Aldolase_TIM"/>
</dbReference>
<comment type="caution">
    <text evidence="6">The sequence shown here is derived from an EMBL/GenBank/DDBJ whole genome shotgun (WGS) entry which is preliminary data.</text>
</comment>
<evidence type="ECO:0000313" key="7">
    <source>
        <dbReference type="Proteomes" id="UP001583177"/>
    </source>
</evidence>
<dbReference type="EC" id="3.2.1.22" evidence="2"/>
<reference evidence="6 7" key="1">
    <citation type="journal article" date="2024" name="IMA Fungus">
        <title>IMA Genome - F19 : A genome assembly and annotation guide to empower mycologists, including annotated draft genome sequences of Ceratocystis pirilliformis, Diaporthe australafricana, Fusarium ophioides, Paecilomyces lecythidis, and Sporothrix stenoceras.</title>
        <authorList>
            <person name="Aylward J."/>
            <person name="Wilson A.M."/>
            <person name="Visagie C.M."/>
            <person name="Spraker J."/>
            <person name="Barnes I."/>
            <person name="Buitendag C."/>
            <person name="Ceriani C."/>
            <person name="Del Mar Angel L."/>
            <person name="du Plessis D."/>
            <person name="Fuchs T."/>
            <person name="Gasser K."/>
            <person name="Kramer D."/>
            <person name="Li W."/>
            <person name="Munsamy K."/>
            <person name="Piso A."/>
            <person name="Price J.L."/>
            <person name="Sonnekus B."/>
            <person name="Thomas C."/>
            <person name="van der Nest A."/>
            <person name="van Dijk A."/>
            <person name="van Heerden A."/>
            <person name="van Vuuren N."/>
            <person name="Yilmaz N."/>
            <person name="Duong T.A."/>
            <person name="van der Merwe N.A."/>
            <person name="Wingfield M.J."/>
            <person name="Wingfield B.D."/>
        </authorList>
    </citation>
    <scope>NUCLEOTIDE SEQUENCE [LARGE SCALE GENOMIC DNA]</scope>
    <source>
        <strain evidence="6 7">CMW 18300</strain>
    </source>
</reference>
<dbReference type="InterPro" id="IPR017853">
    <property type="entry name" value="GH"/>
</dbReference>
<gene>
    <name evidence="6" type="ORF">Daus18300_003829</name>
</gene>
<feature type="domain" description="Glycoside-hydrolase family GH114 TIM-barrel" evidence="5">
    <location>
        <begin position="84"/>
        <end position="346"/>
    </location>
</feature>
<dbReference type="EMBL" id="JAWRVE010000024">
    <property type="protein sequence ID" value="KAL1873956.1"/>
    <property type="molecule type" value="Genomic_DNA"/>
</dbReference>
<protein>
    <recommendedName>
        <fullName evidence="2">alpha-galactosidase</fullName>
        <ecNumber evidence="2">3.2.1.22</ecNumber>
    </recommendedName>
</protein>
<evidence type="ECO:0000256" key="4">
    <source>
        <dbReference type="SAM" id="SignalP"/>
    </source>
</evidence>
<feature type="signal peptide" evidence="4">
    <location>
        <begin position="1"/>
        <end position="19"/>
    </location>
</feature>
<evidence type="ECO:0000256" key="2">
    <source>
        <dbReference type="ARBA" id="ARBA00012755"/>
    </source>
</evidence>
<evidence type="ECO:0000256" key="3">
    <source>
        <dbReference type="SAM" id="MobiDB-lite"/>
    </source>
</evidence>
<organism evidence="6 7">
    <name type="scientific">Diaporthe australafricana</name>
    <dbReference type="NCBI Taxonomy" id="127596"/>
    <lineage>
        <taxon>Eukaryota</taxon>
        <taxon>Fungi</taxon>
        <taxon>Dikarya</taxon>
        <taxon>Ascomycota</taxon>
        <taxon>Pezizomycotina</taxon>
        <taxon>Sordariomycetes</taxon>
        <taxon>Sordariomycetidae</taxon>
        <taxon>Diaporthales</taxon>
        <taxon>Diaporthaceae</taxon>
        <taxon>Diaporthe</taxon>
    </lineage>
</organism>
<feature type="compositionally biased region" description="Low complexity" evidence="3">
    <location>
        <begin position="33"/>
        <end position="56"/>
    </location>
</feature>
<dbReference type="SUPFAM" id="SSF51445">
    <property type="entry name" value="(Trans)glycosidases"/>
    <property type="match status" value="1"/>
</dbReference>